<feature type="domain" description="Rab3GAP catalytic subunit conserved" evidence="1">
    <location>
        <begin position="120"/>
        <end position="155"/>
    </location>
</feature>
<comment type="caution">
    <text evidence="2">The sequence shown here is derived from an EMBL/GenBank/DDBJ whole genome shotgun (WGS) entry which is preliminary data.</text>
</comment>
<dbReference type="Pfam" id="PF13890">
    <property type="entry name" value="Rab3-GTPase_cat"/>
    <property type="match status" value="1"/>
</dbReference>
<evidence type="ECO:0000313" key="3">
    <source>
        <dbReference type="Proteomes" id="UP000585474"/>
    </source>
</evidence>
<reference evidence="2 3" key="1">
    <citation type="submission" date="2019-07" db="EMBL/GenBank/DDBJ databases">
        <title>De Novo Assembly of kiwifruit Actinidia rufa.</title>
        <authorList>
            <person name="Sugita-Konishi S."/>
            <person name="Sato K."/>
            <person name="Mori E."/>
            <person name="Abe Y."/>
            <person name="Kisaki G."/>
            <person name="Hamano K."/>
            <person name="Suezawa K."/>
            <person name="Otani M."/>
            <person name="Fukuda T."/>
            <person name="Manabe T."/>
            <person name="Gomi K."/>
            <person name="Tabuchi M."/>
            <person name="Akimitsu K."/>
            <person name="Kataoka I."/>
        </authorList>
    </citation>
    <scope>NUCLEOTIDE SEQUENCE [LARGE SCALE GENOMIC DNA]</scope>
    <source>
        <strain evidence="3">cv. Fuchu</strain>
    </source>
</reference>
<protein>
    <recommendedName>
        <fullName evidence="1">Rab3GAP catalytic subunit conserved domain-containing protein</fullName>
    </recommendedName>
</protein>
<accession>A0A7J0FNL7</accession>
<dbReference type="EMBL" id="BJWL01000013">
    <property type="protein sequence ID" value="GFZ00312.1"/>
    <property type="molecule type" value="Genomic_DNA"/>
</dbReference>
<organism evidence="2 3">
    <name type="scientific">Actinidia rufa</name>
    <dbReference type="NCBI Taxonomy" id="165716"/>
    <lineage>
        <taxon>Eukaryota</taxon>
        <taxon>Viridiplantae</taxon>
        <taxon>Streptophyta</taxon>
        <taxon>Embryophyta</taxon>
        <taxon>Tracheophyta</taxon>
        <taxon>Spermatophyta</taxon>
        <taxon>Magnoliopsida</taxon>
        <taxon>eudicotyledons</taxon>
        <taxon>Gunneridae</taxon>
        <taxon>Pentapetalae</taxon>
        <taxon>asterids</taxon>
        <taxon>Ericales</taxon>
        <taxon>Actinidiaceae</taxon>
        <taxon>Actinidia</taxon>
    </lineage>
</organism>
<evidence type="ECO:0000259" key="1">
    <source>
        <dbReference type="Pfam" id="PF13890"/>
    </source>
</evidence>
<name>A0A7J0FNL7_9ERIC</name>
<dbReference type="AlphaFoldDB" id="A0A7J0FNL7"/>
<dbReference type="Proteomes" id="UP000585474">
    <property type="component" value="Unassembled WGS sequence"/>
</dbReference>
<dbReference type="InterPro" id="IPR026147">
    <property type="entry name" value="Rab3GAP1_conserved"/>
</dbReference>
<dbReference type="OrthoDB" id="17346at2759"/>
<sequence length="155" mass="17054">MWGWCFRVKGALCGRSHDLELASDLWRFGVVGILSQDCLSLTKGAISDGRNDGRDGAIKDDPFLKVPLQQILIKRNINEEGSGGVVQCFFLEVDDDGCANSEAQDTVTSADLRPSDCIRSGSVGVVDMMLLKSYQNMHVPFTQDAPLMTKDMHEE</sequence>
<gene>
    <name evidence="2" type="ORF">Acr_13g0017110</name>
</gene>
<evidence type="ECO:0000313" key="2">
    <source>
        <dbReference type="EMBL" id="GFZ00312.1"/>
    </source>
</evidence>
<proteinExistence type="predicted"/>
<keyword evidence="3" id="KW-1185">Reference proteome</keyword>